<name>A0ABX2R8G3_9THEO</name>
<comment type="caution">
    <text evidence="2">The sequence shown here is derived from an EMBL/GenBank/DDBJ whole genome shotgun (WGS) entry which is preliminary data.</text>
</comment>
<evidence type="ECO:0000313" key="2">
    <source>
        <dbReference type="EMBL" id="NYE57200.1"/>
    </source>
</evidence>
<keyword evidence="1" id="KW-0812">Transmembrane</keyword>
<accession>A0ABX2R8G3</accession>
<protein>
    <submittedName>
        <fullName evidence="2">Uncharacterized protein</fullName>
    </submittedName>
</protein>
<keyword evidence="1" id="KW-0472">Membrane</keyword>
<gene>
    <name evidence="2" type="ORF">HDG70_000906</name>
</gene>
<organism evidence="2 3">
    <name type="scientific">Carboxydothermus ferrireducens DSM 11255</name>
    <dbReference type="NCBI Taxonomy" id="1119529"/>
    <lineage>
        <taxon>Bacteria</taxon>
        <taxon>Bacillati</taxon>
        <taxon>Bacillota</taxon>
        <taxon>Clostridia</taxon>
        <taxon>Thermoanaerobacterales</taxon>
        <taxon>Thermoanaerobacteraceae</taxon>
        <taxon>Carboxydothermus</taxon>
    </lineage>
</organism>
<dbReference type="Proteomes" id="UP000604066">
    <property type="component" value="Unassembled WGS sequence"/>
</dbReference>
<sequence length="33" mass="3688">MPEQVTAGIIIVITFGFIFKLVHDLLKEEEGSL</sequence>
<evidence type="ECO:0000313" key="3">
    <source>
        <dbReference type="Proteomes" id="UP000604066"/>
    </source>
</evidence>
<keyword evidence="1" id="KW-1133">Transmembrane helix</keyword>
<evidence type="ECO:0000256" key="1">
    <source>
        <dbReference type="SAM" id="Phobius"/>
    </source>
</evidence>
<keyword evidence="3" id="KW-1185">Reference proteome</keyword>
<proteinExistence type="predicted"/>
<reference evidence="2 3" key="1">
    <citation type="submission" date="2020-07" db="EMBL/GenBank/DDBJ databases">
        <title>Genomic Encyclopedia of Type Strains, Phase III (KMG-III): the genomes of soil and plant-associated and newly described type strains.</title>
        <authorList>
            <person name="Whitman W."/>
        </authorList>
    </citation>
    <scope>NUCLEOTIDE SEQUENCE [LARGE SCALE GENOMIC DNA]</scope>
    <source>
        <strain evidence="2 3">DSM 11255</strain>
    </source>
</reference>
<feature type="transmembrane region" description="Helical" evidence="1">
    <location>
        <begin position="6"/>
        <end position="26"/>
    </location>
</feature>
<dbReference type="EMBL" id="JACCBS010000001">
    <property type="protein sequence ID" value="NYE57200.1"/>
    <property type="molecule type" value="Genomic_DNA"/>
</dbReference>